<sequence>MVVSGPTATAYEWLYREWADDTGDLWLCVCFVRDVTPGEALRRIGVTPGPATDGFGFGVAAYPARGGTFLVEDGWGHVVYHQARTLSAGTRAAALFVTSDDSAFAYFADGRSITAFNLYDCRARTGTEPDRLLPDLRELEMETSYEDHGWTGAPVTAALALAERATGVHMSRSRYEGTALFGSTGHLDPYA</sequence>
<name>A0A5S4H4V1_9ACTN</name>
<gene>
    <name evidence="1" type="ORF">ETD85_18550</name>
</gene>
<dbReference type="AlphaFoldDB" id="A0A5S4H4V1"/>
<dbReference type="RefSeq" id="WP_138690981.1">
    <property type="nucleotide sequence ID" value="NZ_JBHSAZ010000014.1"/>
</dbReference>
<comment type="caution">
    <text evidence="1">The sequence shown here is derived from an EMBL/GenBank/DDBJ whole genome shotgun (WGS) entry which is preliminary data.</text>
</comment>
<protein>
    <submittedName>
        <fullName evidence="1">Uncharacterized protein</fullName>
    </submittedName>
</protein>
<dbReference type="OrthoDB" id="4460129at2"/>
<evidence type="ECO:0000313" key="1">
    <source>
        <dbReference type="EMBL" id="TMR33880.1"/>
    </source>
</evidence>
<evidence type="ECO:0000313" key="2">
    <source>
        <dbReference type="Proteomes" id="UP000306628"/>
    </source>
</evidence>
<dbReference type="EMBL" id="VCKX01000051">
    <property type="protein sequence ID" value="TMR33880.1"/>
    <property type="molecule type" value="Genomic_DNA"/>
</dbReference>
<reference evidence="1 2" key="1">
    <citation type="submission" date="2019-05" db="EMBL/GenBank/DDBJ databases">
        <title>Draft genome sequence of Nonomuraea zeae DSM 100528.</title>
        <authorList>
            <person name="Saricaoglu S."/>
            <person name="Isik K."/>
        </authorList>
    </citation>
    <scope>NUCLEOTIDE SEQUENCE [LARGE SCALE GENOMIC DNA]</scope>
    <source>
        <strain evidence="1 2">DSM 100528</strain>
    </source>
</reference>
<organism evidence="1 2">
    <name type="scientific">Nonomuraea zeae</name>
    <dbReference type="NCBI Taxonomy" id="1642303"/>
    <lineage>
        <taxon>Bacteria</taxon>
        <taxon>Bacillati</taxon>
        <taxon>Actinomycetota</taxon>
        <taxon>Actinomycetes</taxon>
        <taxon>Streptosporangiales</taxon>
        <taxon>Streptosporangiaceae</taxon>
        <taxon>Nonomuraea</taxon>
    </lineage>
</organism>
<proteinExistence type="predicted"/>
<dbReference type="InterPro" id="IPR045592">
    <property type="entry name" value="DUF6461"/>
</dbReference>
<dbReference type="Pfam" id="PF20062">
    <property type="entry name" value="DUF6461"/>
    <property type="match status" value="1"/>
</dbReference>
<keyword evidence="2" id="KW-1185">Reference proteome</keyword>
<accession>A0A5S4H4V1</accession>
<dbReference type="Proteomes" id="UP000306628">
    <property type="component" value="Unassembled WGS sequence"/>
</dbReference>